<evidence type="ECO:0000313" key="11">
    <source>
        <dbReference type="EMBL" id="KAE8302704.1"/>
    </source>
</evidence>
<dbReference type="Gene3D" id="3.30.200.20">
    <property type="entry name" value="Phosphorylase Kinase, domain 1"/>
    <property type="match status" value="1"/>
</dbReference>
<dbReference type="Proteomes" id="UP000001548">
    <property type="component" value="Unassembled WGS sequence"/>
</dbReference>
<protein>
    <recommendedName>
        <fullName evidence="1">non-specific serine/threonine protein kinase</fullName>
        <ecNumber evidence="1">2.7.11.1</ecNumber>
    </recommendedName>
</protein>
<keyword evidence="6" id="KW-0067">ATP-binding</keyword>
<dbReference type="OMA" id="CYHAPEV"/>
<dbReference type="Pfam" id="PF00069">
    <property type="entry name" value="Pkinase"/>
    <property type="match status" value="1"/>
</dbReference>
<dbReference type="GO" id="GO:0004674">
    <property type="term" value="F:protein serine/threonine kinase activity"/>
    <property type="evidence" value="ECO:0007669"/>
    <property type="project" value="UniProtKB-KW"/>
</dbReference>
<evidence type="ECO:0000313" key="12">
    <source>
        <dbReference type="Proteomes" id="UP000001548"/>
    </source>
</evidence>
<evidence type="ECO:0000256" key="3">
    <source>
        <dbReference type="ARBA" id="ARBA00022679"/>
    </source>
</evidence>
<dbReference type="InterPro" id="IPR050660">
    <property type="entry name" value="NEK_Ser/Thr_kinase"/>
</dbReference>
<dbReference type="PANTHER" id="PTHR43671:SF98">
    <property type="entry name" value="SERINE_THREONINE-PROTEIN KINASE NEK11"/>
    <property type="match status" value="1"/>
</dbReference>
<keyword evidence="3" id="KW-0808">Transferase</keyword>
<evidence type="ECO:0000259" key="10">
    <source>
        <dbReference type="PROSITE" id="PS50011"/>
    </source>
</evidence>
<dbReference type="PROSITE" id="PS50011">
    <property type="entry name" value="PROTEIN_KINASE_DOM"/>
    <property type="match status" value="1"/>
</dbReference>
<feature type="region of interest" description="Disordered" evidence="9">
    <location>
        <begin position="494"/>
        <end position="533"/>
    </location>
</feature>
<dbReference type="EMBL" id="AACB03000003">
    <property type="protein sequence ID" value="KAE8302704.1"/>
    <property type="molecule type" value="Genomic_DNA"/>
</dbReference>
<dbReference type="HOGENOM" id="CLU_511382_0_0_1"/>
<feature type="domain" description="Protein kinase" evidence="10">
    <location>
        <begin position="9"/>
        <end position="273"/>
    </location>
</feature>
<keyword evidence="5 11" id="KW-0418">Kinase</keyword>
<dbReference type="VEuPathDB" id="GiardiaDB:GL50803_5553"/>
<keyword evidence="12" id="KW-1185">Reference proteome</keyword>
<evidence type="ECO:0000256" key="6">
    <source>
        <dbReference type="ARBA" id="ARBA00022840"/>
    </source>
</evidence>
<dbReference type="SUPFAM" id="SSF56112">
    <property type="entry name" value="Protein kinase-like (PK-like)"/>
    <property type="match status" value="1"/>
</dbReference>
<dbReference type="RefSeq" id="XP_001704162.1">
    <property type="nucleotide sequence ID" value="XM_001704110.1"/>
</dbReference>
<organism evidence="11 12">
    <name type="scientific">Giardia intestinalis (strain ATCC 50803 / WB clone C6)</name>
    <name type="common">Giardia lamblia</name>
    <dbReference type="NCBI Taxonomy" id="184922"/>
    <lineage>
        <taxon>Eukaryota</taxon>
        <taxon>Metamonada</taxon>
        <taxon>Diplomonadida</taxon>
        <taxon>Hexamitidae</taxon>
        <taxon>Giardiinae</taxon>
        <taxon>Giardia</taxon>
    </lineage>
</organism>
<proteinExistence type="predicted"/>
<dbReference type="Gene3D" id="1.10.510.10">
    <property type="entry name" value="Transferase(Phosphotransferase) domain 1"/>
    <property type="match status" value="1"/>
</dbReference>
<reference evidence="11 12" key="1">
    <citation type="journal article" date="2007" name="Science">
        <title>Genomic minimalism in the early diverging intestinal parasite Giardia lamblia.</title>
        <authorList>
            <person name="Morrison H.G."/>
            <person name="McArthur A.G."/>
            <person name="Gillin F.D."/>
            <person name="Aley S.B."/>
            <person name="Adam R.D."/>
            <person name="Olsen G.J."/>
            <person name="Best A.A."/>
            <person name="Cande W.Z."/>
            <person name="Chen F."/>
            <person name="Cipriano M.J."/>
            <person name="Davids B.J."/>
            <person name="Dawson S.C."/>
            <person name="Elmendorf H.G."/>
            <person name="Hehl A.B."/>
            <person name="Holder M.E."/>
            <person name="Huse S.M."/>
            <person name="Kim U.U."/>
            <person name="Lasek-Nesselquist E."/>
            <person name="Manning G."/>
            <person name="Nigam A."/>
            <person name="Nixon J.E."/>
            <person name="Palm D."/>
            <person name="Passamaneck N.E."/>
            <person name="Prabhu A."/>
            <person name="Reich C.I."/>
            <person name="Reiner D.S."/>
            <person name="Samuelson J."/>
            <person name="Svard S.G."/>
            <person name="Sogin M.L."/>
        </authorList>
    </citation>
    <scope>NUCLEOTIDE SEQUENCE [LARGE SCALE GENOMIC DNA]</scope>
    <source>
        <strain evidence="11 12">WB C6</strain>
    </source>
</reference>
<keyword evidence="2" id="KW-0723">Serine/threonine-protein kinase</keyword>
<evidence type="ECO:0000256" key="7">
    <source>
        <dbReference type="ARBA" id="ARBA00047899"/>
    </source>
</evidence>
<dbReference type="AlphaFoldDB" id="A8BYE9"/>
<dbReference type="InterPro" id="IPR000719">
    <property type="entry name" value="Prot_kinase_dom"/>
</dbReference>
<evidence type="ECO:0000256" key="5">
    <source>
        <dbReference type="ARBA" id="ARBA00022777"/>
    </source>
</evidence>
<accession>A8BYE9</accession>
<evidence type="ECO:0000256" key="9">
    <source>
        <dbReference type="SAM" id="MobiDB-lite"/>
    </source>
</evidence>
<dbReference type="GO" id="GO:0005524">
    <property type="term" value="F:ATP binding"/>
    <property type="evidence" value="ECO:0007669"/>
    <property type="project" value="UniProtKB-KW"/>
</dbReference>
<evidence type="ECO:0000256" key="8">
    <source>
        <dbReference type="ARBA" id="ARBA00048679"/>
    </source>
</evidence>
<dbReference type="GeneID" id="5697043"/>
<name>A8BYE9_GIAIC</name>
<comment type="caution">
    <text evidence="11">The sequence shown here is derived from an EMBL/GenBank/DDBJ whole genome shotgun (WGS) entry which is preliminary data.</text>
</comment>
<dbReference type="PANTHER" id="PTHR43671">
    <property type="entry name" value="SERINE/THREONINE-PROTEIN KINASE NEK"/>
    <property type="match status" value="1"/>
</dbReference>
<feature type="region of interest" description="Disordered" evidence="9">
    <location>
        <begin position="419"/>
        <end position="446"/>
    </location>
</feature>
<keyword evidence="4" id="KW-0547">Nucleotide-binding</keyword>
<evidence type="ECO:0000256" key="4">
    <source>
        <dbReference type="ARBA" id="ARBA00022741"/>
    </source>
</evidence>
<comment type="catalytic activity">
    <reaction evidence="7">
        <text>L-threonyl-[protein] + ATP = O-phospho-L-threonyl-[protein] + ADP + H(+)</text>
        <dbReference type="Rhea" id="RHEA:46608"/>
        <dbReference type="Rhea" id="RHEA-COMP:11060"/>
        <dbReference type="Rhea" id="RHEA-COMP:11605"/>
        <dbReference type="ChEBI" id="CHEBI:15378"/>
        <dbReference type="ChEBI" id="CHEBI:30013"/>
        <dbReference type="ChEBI" id="CHEBI:30616"/>
        <dbReference type="ChEBI" id="CHEBI:61977"/>
        <dbReference type="ChEBI" id="CHEBI:456216"/>
        <dbReference type="EC" id="2.7.11.1"/>
    </reaction>
</comment>
<gene>
    <name evidence="11" type="ORF">GL50803_005553</name>
</gene>
<evidence type="ECO:0000256" key="2">
    <source>
        <dbReference type="ARBA" id="ARBA00022527"/>
    </source>
</evidence>
<evidence type="ECO:0000256" key="1">
    <source>
        <dbReference type="ARBA" id="ARBA00012513"/>
    </source>
</evidence>
<dbReference type="KEGG" id="gla:GL50803_005553"/>
<dbReference type="EC" id="2.7.11.1" evidence="1"/>
<dbReference type="InterPro" id="IPR011009">
    <property type="entry name" value="Kinase-like_dom_sf"/>
</dbReference>
<comment type="catalytic activity">
    <reaction evidence="8">
        <text>L-seryl-[protein] + ATP = O-phospho-L-seryl-[protein] + ADP + H(+)</text>
        <dbReference type="Rhea" id="RHEA:17989"/>
        <dbReference type="Rhea" id="RHEA-COMP:9863"/>
        <dbReference type="Rhea" id="RHEA-COMP:11604"/>
        <dbReference type="ChEBI" id="CHEBI:15378"/>
        <dbReference type="ChEBI" id="CHEBI:29999"/>
        <dbReference type="ChEBI" id="CHEBI:30616"/>
        <dbReference type="ChEBI" id="CHEBI:83421"/>
        <dbReference type="ChEBI" id="CHEBI:456216"/>
        <dbReference type="EC" id="2.7.11.1"/>
    </reaction>
</comment>
<sequence>MHPVLSNRYEILGQIARSRCSVIMLAVDSTQEEAGPVVVKKFVLPLPTEELARAFQAELLMARSLRNKYLVPYLDTFFEKQWAGYFAVMPYYKSQSLYEQIRHRKTIQKPFEEASIWIFLASMLDLFVLLHGSSNIESLSCPHNYVIRPDNIFVSKYGIFQLHRFHLGKYEHFRTNKPKLTPCYHAPEVIGGKNWSIKSDVWSVACIAYEMCTLRPLYELLDVSELFGLIKDARPTFNLRGYSREMQDLLSTMLDPIASSRASPEYLLKNSTLQHYKEMLVCAGNGVCSCGGNGKVCCDLQTDCFCPTFVHRNYADAAEALSYGLADHTDRQVPLESLKKGAATWHVETRPMEPISSSKSQLTVTAMNKDPKIHAKNDYSIMDFSLPHGCTGDNKGSNVYRDDDVRNFSPFDRRYWKGATTDSLPKSDRTNDPNTQSLSVKESFDNVLQHKKVSPDTQGFSMSLRPHPSVDSLMYAGQKTFHYSKDPVVLESVSYENDRQQSRRHSQKSVSPVVVEMSPIQHVRSSHTLKGGG</sequence>